<proteinExistence type="predicted"/>
<dbReference type="HOGENOM" id="CLU_1376075_0_0_9"/>
<organism evidence="4 5">
    <name type="scientific">Enterocloster bolteae 90A9</name>
    <dbReference type="NCBI Taxonomy" id="997894"/>
    <lineage>
        <taxon>Bacteria</taxon>
        <taxon>Bacillati</taxon>
        <taxon>Bacillota</taxon>
        <taxon>Clostridia</taxon>
        <taxon>Lachnospirales</taxon>
        <taxon>Lachnospiraceae</taxon>
        <taxon>Enterocloster</taxon>
    </lineage>
</organism>
<reference evidence="4 5" key="1">
    <citation type="submission" date="2013-01" db="EMBL/GenBank/DDBJ databases">
        <title>The Genome Sequence of Clostridium bolteae 90A9.</title>
        <authorList>
            <consortium name="The Broad Institute Genome Sequencing Platform"/>
            <person name="Earl A."/>
            <person name="Ward D."/>
            <person name="Feldgarden M."/>
            <person name="Gevers D."/>
            <person name="Courvalin P."/>
            <person name="Lambert T."/>
            <person name="Walker B."/>
            <person name="Young S.K."/>
            <person name="Zeng Q."/>
            <person name="Gargeya S."/>
            <person name="Fitzgerald M."/>
            <person name="Haas B."/>
            <person name="Abouelleil A."/>
            <person name="Alvarado L."/>
            <person name="Arachchi H.M."/>
            <person name="Berlin A.M."/>
            <person name="Chapman S.B."/>
            <person name="Dewar J."/>
            <person name="Goldberg J."/>
            <person name="Griggs A."/>
            <person name="Gujja S."/>
            <person name="Hansen M."/>
            <person name="Howarth C."/>
            <person name="Imamovic A."/>
            <person name="Larimer J."/>
            <person name="McCowan C."/>
            <person name="Murphy C."/>
            <person name="Neiman D."/>
            <person name="Pearson M."/>
            <person name="Priest M."/>
            <person name="Roberts A."/>
            <person name="Saif S."/>
            <person name="Shea T."/>
            <person name="Sisk P."/>
            <person name="Sykes S."/>
            <person name="Wortman J."/>
            <person name="Nusbaum C."/>
            <person name="Birren B."/>
        </authorList>
    </citation>
    <scope>NUCLEOTIDE SEQUENCE [LARGE SCALE GENOMIC DNA]</scope>
    <source>
        <strain evidence="4 5">90A9</strain>
    </source>
</reference>
<gene>
    <name evidence="4" type="ORF">HMPREF1085_03319</name>
</gene>
<dbReference type="InterPro" id="IPR025465">
    <property type="entry name" value="DUF4316"/>
</dbReference>
<dbReference type="EMBL" id="AGYH01000011">
    <property type="protein sequence ID" value="ENZ48770.1"/>
    <property type="molecule type" value="Genomic_DNA"/>
</dbReference>
<sequence>MMARIEKWDEVHGTQAPDERMMAFLDSATDQYAILQLRRSEDTVYERFSSMRELERMGLEPDIDHYEVVYTAPLLPYKDQNTMLEELYAKFNVSRPDDFTGHSLSVSDIVALRQNGVVSCHYVDSIGFQELPGFLKPENYLKAAEMAMEDDYGMIDGVINNGKKEEPAEKASVLDQLKEKQEAVPPASPRRCCEEKEL</sequence>
<comment type="caution">
    <text evidence="4">The sequence shown here is derived from an EMBL/GenBank/DDBJ whole genome shotgun (WGS) entry which is preliminary data.</text>
</comment>
<feature type="domain" description="YodL-like" evidence="2">
    <location>
        <begin position="32"/>
        <end position="133"/>
    </location>
</feature>
<keyword evidence="5" id="KW-1185">Reference proteome</keyword>
<dbReference type="Pfam" id="PF14195">
    <property type="entry name" value="DUF4316"/>
    <property type="match status" value="1"/>
</dbReference>
<accession>R0A978</accession>
<feature type="region of interest" description="Disordered" evidence="1">
    <location>
        <begin position="166"/>
        <end position="198"/>
    </location>
</feature>
<dbReference type="InterPro" id="IPR025923">
    <property type="entry name" value="YodL-like_dom"/>
</dbReference>
<evidence type="ECO:0000259" key="3">
    <source>
        <dbReference type="Pfam" id="PF14195"/>
    </source>
</evidence>
<protein>
    <submittedName>
        <fullName evidence="4">Uncharacterized protein</fullName>
    </submittedName>
</protein>
<dbReference type="AlphaFoldDB" id="R0A978"/>
<evidence type="ECO:0000313" key="4">
    <source>
        <dbReference type="EMBL" id="ENZ48770.1"/>
    </source>
</evidence>
<evidence type="ECO:0000259" key="2">
    <source>
        <dbReference type="Pfam" id="PF14191"/>
    </source>
</evidence>
<dbReference type="Pfam" id="PF14191">
    <property type="entry name" value="YodL"/>
    <property type="match status" value="1"/>
</dbReference>
<dbReference type="PATRIC" id="fig|997894.4.peg.3490"/>
<name>R0A978_9FIRM</name>
<evidence type="ECO:0000256" key="1">
    <source>
        <dbReference type="SAM" id="MobiDB-lite"/>
    </source>
</evidence>
<feature type="domain" description="DUF4316" evidence="3">
    <location>
        <begin position="137"/>
        <end position="178"/>
    </location>
</feature>
<evidence type="ECO:0000313" key="5">
    <source>
        <dbReference type="Proteomes" id="UP000013126"/>
    </source>
</evidence>
<dbReference type="Proteomes" id="UP000013126">
    <property type="component" value="Unassembled WGS sequence"/>
</dbReference>